<dbReference type="Proteomes" id="UP000030661">
    <property type="component" value="Unassembled WGS sequence"/>
</dbReference>
<dbReference type="AlphaFoldDB" id="A0A081BXK3"/>
<dbReference type="HOGENOM" id="CLU_175390_0_0_0"/>
<keyword evidence="2" id="KW-1185">Reference proteome</keyword>
<accession>A0A081BXK3</accession>
<dbReference type="InterPro" id="IPR054794">
    <property type="entry name" value="TumA"/>
</dbReference>
<protein>
    <submittedName>
        <fullName evidence="1">Uncharacterized protein</fullName>
    </submittedName>
</protein>
<organism evidence="1">
    <name type="scientific">Vecturithrix granuli</name>
    <dbReference type="NCBI Taxonomy" id="1499967"/>
    <lineage>
        <taxon>Bacteria</taxon>
        <taxon>Candidatus Moduliflexota</taxon>
        <taxon>Candidatus Vecturitrichia</taxon>
        <taxon>Candidatus Vecturitrichales</taxon>
        <taxon>Candidatus Vecturitrichaceae</taxon>
        <taxon>Candidatus Vecturithrix</taxon>
    </lineage>
</organism>
<name>A0A081BXK3_VECG1</name>
<dbReference type="eggNOG" id="ENOG50330YA">
    <property type="taxonomic scope" value="Bacteria"/>
</dbReference>
<reference evidence="1" key="1">
    <citation type="journal article" date="2015" name="PeerJ">
        <title>First genomic representation of candidate bacterial phylum KSB3 points to enhanced environmental sensing as a trigger of wastewater bulking.</title>
        <authorList>
            <person name="Sekiguchi Y."/>
            <person name="Ohashi A."/>
            <person name="Parks D.H."/>
            <person name="Yamauchi T."/>
            <person name="Tyson G.W."/>
            <person name="Hugenholtz P."/>
        </authorList>
    </citation>
    <scope>NUCLEOTIDE SEQUENCE [LARGE SCALE GENOMIC DNA]</scope>
</reference>
<dbReference type="EMBL" id="DF820465">
    <property type="protein sequence ID" value="GAK57058.1"/>
    <property type="molecule type" value="Genomic_DNA"/>
</dbReference>
<proteinExistence type="predicted"/>
<dbReference type="NCBIfam" id="NF045776">
    <property type="entry name" value="TumA"/>
    <property type="match status" value="1"/>
</dbReference>
<evidence type="ECO:0000313" key="2">
    <source>
        <dbReference type="Proteomes" id="UP000030661"/>
    </source>
</evidence>
<evidence type="ECO:0000313" key="1">
    <source>
        <dbReference type="EMBL" id="GAK57058.1"/>
    </source>
</evidence>
<sequence>MRKKQIIYDSPVDALVALAKRLSVYETQYRMESEEFFDQYSKGQKEDTLDFVEWSNNYQHYLEMKLEIERQLRHAA</sequence>
<gene>
    <name evidence="1" type="ORF">U27_04022</name>
</gene>